<dbReference type="SUPFAM" id="SSF63411">
    <property type="entry name" value="LuxS/MPP-like metallohydrolase"/>
    <property type="match status" value="2"/>
</dbReference>
<dbReference type="InterPro" id="IPR011765">
    <property type="entry name" value="Pept_M16_N"/>
</dbReference>
<dbReference type="AlphaFoldDB" id="A0A1F7GMQ6"/>
<protein>
    <recommendedName>
        <fullName evidence="6">Peptidase M16</fullName>
    </recommendedName>
</protein>
<comment type="similarity">
    <text evidence="1">Belongs to the peptidase M16 family.</text>
</comment>
<feature type="domain" description="Peptidase M16 N-terminal" evidence="2">
    <location>
        <begin position="15"/>
        <end position="161"/>
    </location>
</feature>
<dbReference type="PANTHER" id="PTHR11851">
    <property type="entry name" value="METALLOPROTEASE"/>
    <property type="match status" value="1"/>
</dbReference>
<evidence type="ECO:0000256" key="1">
    <source>
        <dbReference type="ARBA" id="ARBA00007261"/>
    </source>
</evidence>
<reference evidence="4 5" key="1">
    <citation type="journal article" date="2016" name="Nat. Commun.">
        <title>Thousands of microbial genomes shed light on interconnected biogeochemical processes in an aquifer system.</title>
        <authorList>
            <person name="Anantharaman K."/>
            <person name="Brown C.T."/>
            <person name="Hug L.A."/>
            <person name="Sharon I."/>
            <person name="Castelle C.J."/>
            <person name="Probst A.J."/>
            <person name="Thomas B.C."/>
            <person name="Singh A."/>
            <person name="Wilkins M.J."/>
            <person name="Karaoz U."/>
            <person name="Brodie E.L."/>
            <person name="Williams K.H."/>
            <person name="Hubbard S.S."/>
            <person name="Banfield J.F."/>
        </authorList>
    </citation>
    <scope>NUCLEOTIDE SEQUENCE [LARGE SCALE GENOMIC DNA]</scope>
</reference>
<dbReference type="InterPro" id="IPR050361">
    <property type="entry name" value="MPP/UQCRC_Complex"/>
</dbReference>
<name>A0A1F7GMQ6_9BACT</name>
<dbReference type="InterPro" id="IPR007863">
    <property type="entry name" value="Peptidase_M16_C"/>
</dbReference>
<dbReference type="Pfam" id="PF00675">
    <property type="entry name" value="Peptidase_M16"/>
    <property type="match status" value="1"/>
</dbReference>
<feature type="domain" description="Peptidase M16 C-terminal" evidence="3">
    <location>
        <begin position="167"/>
        <end position="363"/>
    </location>
</feature>
<dbReference type="Proteomes" id="UP000177026">
    <property type="component" value="Unassembled WGS sequence"/>
</dbReference>
<evidence type="ECO:0000259" key="3">
    <source>
        <dbReference type="Pfam" id="PF05193"/>
    </source>
</evidence>
<dbReference type="EMBL" id="MFZI01000041">
    <property type="protein sequence ID" value="OGK19996.1"/>
    <property type="molecule type" value="Genomic_DNA"/>
</dbReference>
<gene>
    <name evidence="4" type="ORF">A2866_06315</name>
</gene>
<dbReference type="Pfam" id="PF05193">
    <property type="entry name" value="Peptidase_M16_C"/>
    <property type="match status" value="1"/>
</dbReference>
<dbReference type="InterPro" id="IPR011249">
    <property type="entry name" value="Metalloenz_LuxS/M16"/>
</dbReference>
<evidence type="ECO:0000259" key="2">
    <source>
        <dbReference type="Pfam" id="PF00675"/>
    </source>
</evidence>
<organism evidence="4 5">
    <name type="scientific">Candidatus Roizmanbacteria bacterium RIFCSPHIGHO2_01_FULL_39_8</name>
    <dbReference type="NCBI Taxonomy" id="1802033"/>
    <lineage>
        <taxon>Bacteria</taxon>
        <taxon>Candidatus Roizmaniibacteriota</taxon>
    </lineage>
</organism>
<accession>A0A1F7GMQ6</accession>
<proteinExistence type="inferred from homology"/>
<dbReference type="GO" id="GO:0046872">
    <property type="term" value="F:metal ion binding"/>
    <property type="evidence" value="ECO:0007669"/>
    <property type="project" value="InterPro"/>
</dbReference>
<evidence type="ECO:0000313" key="5">
    <source>
        <dbReference type="Proteomes" id="UP000177026"/>
    </source>
</evidence>
<dbReference type="PANTHER" id="PTHR11851:SF49">
    <property type="entry name" value="MITOCHONDRIAL-PROCESSING PEPTIDASE SUBUNIT ALPHA"/>
    <property type="match status" value="1"/>
</dbReference>
<dbReference type="Gene3D" id="3.30.830.10">
    <property type="entry name" value="Metalloenzyme, LuxS/M16 peptidase-like"/>
    <property type="match status" value="2"/>
</dbReference>
<evidence type="ECO:0000313" key="4">
    <source>
        <dbReference type="EMBL" id="OGK19996.1"/>
    </source>
</evidence>
<comment type="caution">
    <text evidence="4">The sequence shown here is derived from an EMBL/GenBank/DDBJ whole genome shotgun (WGS) entry which is preliminary data.</text>
</comment>
<evidence type="ECO:0008006" key="6">
    <source>
        <dbReference type="Google" id="ProtNLM"/>
    </source>
</evidence>
<sequence length="442" mass="49953">MKPVVTTLLNGLKTILINTKAFPSMTAILLFRAGSRYENKKNNGIAHFFEHMPFKGSQKYPSFFEISSVLEGLGAVHNAYTSKDHTAYWIKAPTEDFSVVINVLSDMILHPLLKSDEIEREKGVIVEEINMYEDSPQRKVGDLFENLLYGETPLGMDTTGTKETVTKFTRTTFTDYMSSLYHPENAVFVVAGGLGQAQMSNLKTQNHISKLKSFLDTIQEKFGDWNTGQPAGGLARFEKVVEKQKKPEMLIRYKKTEQTHYSLGFRTFSFADPRRHALSVLTTLLGGGSSTRLFIEVRERRGLCYYISSGRELYQDVGYMTTQAGVTNNLEKIKESISVILGEHKKIAQGKLNTGEVSRAKEIIKGRFLLSMEDSSNVASWHGTKYILEGKVEEVEKVIREIEKVTEDEVIELAREIFRPERLNLAIIGPYEEKDFEGTVAI</sequence>